<feature type="active site" description="Schiff-base intermediate with acetaldehyde" evidence="6">
    <location>
        <position position="169"/>
    </location>
</feature>
<dbReference type="RefSeq" id="WP_344048925.1">
    <property type="nucleotide sequence ID" value="NZ_BAAAHG010000011.1"/>
</dbReference>
<dbReference type="Pfam" id="PF01791">
    <property type="entry name" value="DeoC"/>
    <property type="match status" value="1"/>
</dbReference>
<dbReference type="InterPro" id="IPR011343">
    <property type="entry name" value="DeoC"/>
</dbReference>
<evidence type="ECO:0000256" key="3">
    <source>
        <dbReference type="ARBA" id="ARBA00023239"/>
    </source>
</evidence>
<dbReference type="Gene3D" id="3.20.20.70">
    <property type="entry name" value="Aldolase class I"/>
    <property type="match status" value="1"/>
</dbReference>
<dbReference type="EC" id="4.1.2.4" evidence="6"/>
<evidence type="ECO:0000256" key="6">
    <source>
        <dbReference type="HAMAP-Rule" id="MF_00114"/>
    </source>
</evidence>
<sequence>MSVAPIAAPRWDGPLPTLEEAAKMIDHSLLRPELTPAEVAAGLETAVKYRTASVCVRPADVTTAVAALAGSGVAVGTVVGFPHGGATTAAKVFETTELIGLGAQEIDMVIDIGRLRGGDVAYVQDEIAAVVQAAKGRTVKVIFENAYLDDEQKVAGYRAAEAAGAAFVKTSTGFAPGGATAADIALMRRTVSPHVQIKAAGGVRTLDALLELHRLGATRFGATATAAILDDLRARLAEAASPADGGPEKQG</sequence>
<dbReference type="HAMAP" id="MF_00114">
    <property type="entry name" value="DeoC_type1"/>
    <property type="match status" value="1"/>
</dbReference>
<gene>
    <name evidence="7" type="primary">deoC_1</name>
    <name evidence="6" type="synonym">deoC</name>
    <name evidence="7" type="ORF">GCM10009549_18910</name>
</gene>
<dbReference type="InterPro" id="IPR013785">
    <property type="entry name" value="Aldolase_TIM"/>
</dbReference>
<dbReference type="EMBL" id="BAAAHG010000011">
    <property type="protein sequence ID" value="GAA0909915.1"/>
    <property type="molecule type" value="Genomic_DNA"/>
</dbReference>
<feature type="active site" description="Proton donor/acceptor" evidence="6">
    <location>
        <position position="198"/>
    </location>
</feature>
<reference evidence="7 8" key="1">
    <citation type="journal article" date="2019" name="Int. J. Syst. Evol. Microbiol.">
        <title>The Global Catalogue of Microorganisms (GCM) 10K type strain sequencing project: providing services to taxonomists for standard genome sequencing and annotation.</title>
        <authorList>
            <consortium name="The Broad Institute Genomics Platform"/>
            <consortium name="The Broad Institute Genome Sequencing Center for Infectious Disease"/>
            <person name="Wu L."/>
            <person name="Ma J."/>
        </authorList>
    </citation>
    <scope>NUCLEOTIDE SEQUENCE [LARGE SCALE GENOMIC DNA]</scope>
    <source>
        <strain evidence="7 8">JCM 10673</strain>
    </source>
</reference>
<dbReference type="InterPro" id="IPR028581">
    <property type="entry name" value="DeoC_typeI"/>
</dbReference>
<comment type="similarity">
    <text evidence="1 6">Belongs to the DeoC/FbaB aldolase family. DeoC type 1 subfamily.</text>
</comment>
<comment type="subcellular location">
    <subcellularLocation>
        <location evidence="6">Cytoplasm</location>
    </subcellularLocation>
</comment>
<keyword evidence="4 6" id="KW-0704">Schiff base</keyword>
<name>A0ABN1NKJ4_9ACTN</name>
<evidence type="ECO:0000256" key="4">
    <source>
        <dbReference type="ARBA" id="ARBA00023270"/>
    </source>
</evidence>
<dbReference type="Proteomes" id="UP001501005">
    <property type="component" value="Unassembled WGS sequence"/>
</dbReference>
<keyword evidence="8" id="KW-1185">Reference proteome</keyword>
<dbReference type="PIRSF" id="PIRSF001357">
    <property type="entry name" value="DeoC"/>
    <property type="match status" value="1"/>
</dbReference>
<keyword evidence="3 6" id="KW-0456">Lyase</keyword>
<dbReference type="SUPFAM" id="SSF51569">
    <property type="entry name" value="Aldolase"/>
    <property type="match status" value="1"/>
</dbReference>
<dbReference type="PANTHER" id="PTHR10889">
    <property type="entry name" value="DEOXYRIBOSE-PHOSPHATE ALDOLASE"/>
    <property type="match status" value="1"/>
</dbReference>
<keyword evidence="2 6" id="KW-0963">Cytoplasm</keyword>
<comment type="function">
    <text evidence="6">Catalyzes a reversible aldol reaction between acetaldehyde and D-glyceraldehyde 3-phosphate to generate 2-deoxy-D-ribose 5-phosphate.</text>
</comment>
<feature type="active site" description="Proton donor/acceptor" evidence="6">
    <location>
        <position position="107"/>
    </location>
</feature>
<organism evidence="7 8">
    <name type="scientific">Streptomyces thermoalcalitolerans</name>
    <dbReference type="NCBI Taxonomy" id="65605"/>
    <lineage>
        <taxon>Bacteria</taxon>
        <taxon>Bacillati</taxon>
        <taxon>Actinomycetota</taxon>
        <taxon>Actinomycetes</taxon>
        <taxon>Kitasatosporales</taxon>
        <taxon>Streptomycetaceae</taxon>
        <taxon>Streptomyces</taxon>
    </lineage>
</organism>
<evidence type="ECO:0000256" key="2">
    <source>
        <dbReference type="ARBA" id="ARBA00022490"/>
    </source>
</evidence>
<dbReference type="SMART" id="SM01133">
    <property type="entry name" value="DeoC"/>
    <property type="match status" value="1"/>
</dbReference>
<evidence type="ECO:0000256" key="5">
    <source>
        <dbReference type="ARBA" id="ARBA00048791"/>
    </source>
</evidence>
<dbReference type="InterPro" id="IPR002915">
    <property type="entry name" value="DeoC/FbaB/LacD_aldolase"/>
</dbReference>
<comment type="caution">
    <text evidence="7">The sequence shown here is derived from an EMBL/GenBank/DDBJ whole genome shotgun (WGS) entry which is preliminary data.</text>
</comment>
<protein>
    <recommendedName>
        <fullName evidence="6">Deoxyribose-phosphate aldolase</fullName>
        <shortName evidence="6">DERA</shortName>
        <ecNumber evidence="6">4.1.2.4</ecNumber>
    </recommendedName>
    <alternativeName>
        <fullName evidence="6">2-deoxy-D-ribose 5-phosphate aldolase</fullName>
    </alternativeName>
    <alternativeName>
        <fullName evidence="6">Phosphodeoxyriboaldolase</fullName>
        <shortName evidence="6">Deoxyriboaldolase</shortName>
    </alternativeName>
</protein>
<dbReference type="CDD" id="cd00959">
    <property type="entry name" value="DeoC"/>
    <property type="match status" value="1"/>
</dbReference>
<evidence type="ECO:0000313" key="7">
    <source>
        <dbReference type="EMBL" id="GAA0909915.1"/>
    </source>
</evidence>
<accession>A0ABN1NKJ4</accession>
<dbReference type="NCBIfam" id="TIGR00126">
    <property type="entry name" value="deoC"/>
    <property type="match status" value="1"/>
</dbReference>
<comment type="pathway">
    <text evidence="6">Carbohydrate degradation; 2-deoxy-D-ribose 1-phosphate degradation; D-glyceraldehyde 3-phosphate and acetaldehyde from 2-deoxy-alpha-D-ribose 1-phosphate: step 2/2.</text>
</comment>
<proteinExistence type="inferred from homology"/>
<comment type="catalytic activity">
    <reaction evidence="5 6">
        <text>2-deoxy-D-ribose 5-phosphate = D-glyceraldehyde 3-phosphate + acetaldehyde</text>
        <dbReference type="Rhea" id="RHEA:12821"/>
        <dbReference type="ChEBI" id="CHEBI:15343"/>
        <dbReference type="ChEBI" id="CHEBI:59776"/>
        <dbReference type="ChEBI" id="CHEBI:62877"/>
        <dbReference type="EC" id="4.1.2.4"/>
    </reaction>
</comment>
<evidence type="ECO:0000256" key="1">
    <source>
        <dbReference type="ARBA" id="ARBA00010936"/>
    </source>
</evidence>
<dbReference type="PANTHER" id="PTHR10889:SF1">
    <property type="entry name" value="DEOXYRIBOSE-PHOSPHATE ALDOLASE"/>
    <property type="match status" value="1"/>
</dbReference>
<evidence type="ECO:0000313" key="8">
    <source>
        <dbReference type="Proteomes" id="UP001501005"/>
    </source>
</evidence>